<feature type="domain" description="Excalibur calcium-binding" evidence="2">
    <location>
        <begin position="1"/>
        <end position="22"/>
    </location>
</feature>
<protein>
    <recommendedName>
        <fullName evidence="2">Excalibur calcium-binding domain-containing protein</fullName>
    </recommendedName>
</protein>
<evidence type="ECO:0000313" key="3">
    <source>
        <dbReference type="EMBL" id="OSC32742.1"/>
    </source>
</evidence>
<reference evidence="3 4" key="1">
    <citation type="submission" date="2017-04" db="EMBL/GenBank/DDBJ databases">
        <title>The new phylogeny of genus Mycobacterium.</title>
        <authorList>
            <person name="Tortoli E."/>
            <person name="Trovato A."/>
            <person name="Cirillo D.M."/>
        </authorList>
    </citation>
    <scope>NUCLEOTIDE SEQUENCE [LARGE SCALE GENOMIC DNA]</scope>
    <source>
        <strain evidence="3 4">KCTC 19819</strain>
    </source>
</reference>
<feature type="region of interest" description="Disordered" evidence="1">
    <location>
        <begin position="1"/>
        <end position="23"/>
    </location>
</feature>
<feature type="compositionally biased region" description="Basic and acidic residues" evidence="1">
    <location>
        <begin position="1"/>
        <end position="16"/>
    </location>
</feature>
<name>A0AA91SR18_9MYCO</name>
<dbReference type="Pfam" id="PF05901">
    <property type="entry name" value="Excalibur"/>
    <property type="match status" value="1"/>
</dbReference>
<evidence type="ECO:0000313" key="4">
    <source>
        <dbReference type="Proteomes" id="UP000193577"/>
    </source>
</evidence>
<proteinExistence type="predicted"/>
<dbReference type="Proteomes" id="UP000193577">
    <property type="component" value="Unassembled WGS sequence"/>
</dbReference>
<accession>A0AA91SR18</accession>
<keyword evidence="4" id="KW-1185">Reference proteome</keyword>
<dbReference type="AlphaFoldDB" id="A0AA91SR18"/>
<organism evidence="3 4">
    <name type="scientific">Mycolicibacillus koreensis</name>
    <dbReference type="NCBI Taxonomy" id="1069220"/>
    <lineage>
        <taxon>Bacteria</taxon>
        <taxon>Bacillati</taxon>
        <taxon>Actinomycetota</taxon>
        <taxon>Actinomycetes</taxon>
        <taxon>Mycobacteriales</taxon>
        <taxon>Mycobacteriaceae</taxon>
        <taxon>Mycolicibacillus</taxon>
    </lineage>
</organism>
<sequence>MTRDHPGYRDKLDRDGAGIACEA</sequence>
<comment type="caution">
    <text evidence="3">The sequence shown here is derived from an EMBL/GenBank/DDBJ whole genome shotgun (WGS) entry which is preliminary data.</text>
</comment>
<dbReference type="EMBL" id="NCXO01000034">
    <property type="protein sequence ID" value="OSC32742.1"/>
    <property type="molecule type" value="Genomic_DNA"/>
</dbReference>
<evidence type="ECO:0000256" key="1">
    <source>
        <dbReference type="SAM" id="MobiDB-lite"/>
    </source>
</evidence>
<dbReference type="InterPro" id="IPR008613">
    <property type="entry name" value="Excalibur_Ca-bd_domain"/>
</dbReference>
<gene>
    <name evidence="3" type="ORF">B8W67_14645</name>
</gene>
<evidence type="ECO:0000259" key="2">
    <source>
        <dbReference type="Pfam" id="PF05901"/>
    </source>
</evidence>